<organism evidence="2 3">
    <name type="scientific">Panagrellus redivivus</name>
    <name type="common">Microworm</name>
    <dbReference type="NCBI Taxonomy" id="6233"/>
    <lineage>
        <taxon>Eukaryota</taxon>
        <taxon>Metazoa</taxon>
        <taxon>Ecdysozoa</taxon>
        <taxon>Nematoda</taxon>
        <taxon>Chromadorea</taxon>
        <taxon>Rhabditida</taxon>
        <taxon>Tylenchina</taxon>
        <taxon>Panagrolaimomorpha</taxon>
        <taxon>Panagrolaimoidea</taxon>
        <taxon>Panagrolaimidae</taxon>
        <taxon>Panagrellus</taxon>
    </lineage>
</organism>
<evidence type="ECO:0000256" key="1">
    <source>
        <dbReference type="SAM" id="SignalP"/>
    </source>
</evidence>
<feature type="signal peptide" evidence="1">
    <location>
        <begin position="1"/>
        <end position="24"/>
    </location>
</feature>
<feature type="chain" id="PRO_5028974342" evidence="1">
    <location>
        <begin position="25"/>
        <end position="85"/>
    </location>
</feature>
<reference evidence="3" key="2">
    <citation type="submission" date="2020-10" db="UniProtKB">
        <authorList>
            <consortium name="WormBaseParasite"/>
        </authorList>
    </citation>
    <scope>IDENTIFICATION</scope>
</reference>
<dbReference type="Proteomes" id="UP000492821">
    <property type="component" value="Unassembled WGS sequence"/>
</dbReference>
<proteinExistence type="predicted"/>
<dbReference type="WBParaSite" id="Pan_g10584.t1">
    <property type="protein sequence ID" value="Pan_g10584.t1"/>
    <property type="gene ID" value="Pan_g10584"/>
</dbReference>
<reference evidence="2" key="1">
    <citation type="journal article" date="2013" name="Genetics">
        <title>The draft genome and transcriptome of Panagrellus redivivus are shaped by the harsh demands of a free-living lifestyle.</title>
        <authorList>
            <person name="Srinivasan J."/>
            <person name="Dillman A.R."/>
            <person name="Macchietto M.G."/>
            <person name="Heikkinen L."/>
            <person name="Lakso M."/>
            <person name="Fracchia K.M."/>
            <person name="Antoshechkin I."/>
            <person name="Mortazavi A."/>
            <person name="Wong G."/>
            <person name="Sternberg P.W."/>
        </authorList>
    </citation>
    <scope>NUCLEOTIDE SEQUENCE [LARGE SCALE GENOMIC DNA]</scope>
    <source>
        <strain evidence="2">MT8872</strain>
    </source>
</reference>
<accession>A0A7E4UMM3</accession>
<protein>
    <submittedName>
        <fullName evidence="3">Secreted protein</fullName>
    </submittedName>
</protein>
<evidence type="ECO:0000313" key="2">
    <source>
        <dbReference type="Proteomes" id="UP000492821"/>
    </source>
</evidence>
<keyword evidence="1" id="KW-0732">Signal</keyword>
<dbReference type="AlphaFoldDB" id="A0A7E4UMM3"/>
<keyword evidence="2" id="KW-1185">Reference proteome</keyword>
<evidence type="ECO:0000313" key="3">
    <source>
        <dbReference type="WBParaSite" id="Pan_g10584.t1"/>
    </source>
</evidence>
<name>A0A7E4UMM3_PANRE</name>
<sequence length="85" mass="9575">MAMVMIALRMAMSIGLLIDTDGNGQSWMAKTVKSPSNCYENGSHRRQTMDTTICRVSNNIKIGYVMSQSRKTGKSVRKERSPMMR</sequence>